<dbReference type="EMBL" id="PDCK01000044">
    <property type="protein sequence ID" value="PRQ27680.1"/>
    <property type="molecule type" value="Genomic_DNA"/>
</dbReference>
<comment type="caution">
    <text evidence="1">The sequence shown here is derived from an EMBL/GenBank/DDBJ whole genome shotgun (WGS) entry which is preliminary data.</text>
</comment>
<name>A0A2P6Q0F7_ROSCH</name>
<keyword evidence="2" id="KW-1185">Reference proteome</keyword>
<evidence type="ECO:0000313" key="2">
    <source>
        <dbReference type="Proteomes" id="UP000238479"/>
    </source>
</evidence>
<dbReference type="AlphaFoldDB" id="A0A2P6Q0F7"/>
<accession>A0A2P6Q0F7</accession>
<reference evidence="1 2" key="1">
    <citation type="journal article" date="2018" name="Nat. Genet.">
        <title>The Rosa genome provides new insights in the design of modern roses.</title>
        <authorList>
            <person name="Bendahmane M."/>
        </authorList>
    </citation>
    <scope>NUCLEOTIDE SEQUENCE [LARGE SCALE GENOMIC DNA]</scope>
    <source>
        <strain evidence="2">cv. Old Blush</strain>
    </source>
</reference>
<sequence length="59" mass="6939">MTITFNSVMLFWVCRSIPTRVIIMVVGWRGFWGNHFFCNFDILHSKKVERSNTSVSTIQ</sequence>
<gene>
    <name evidence="1" type="ORF">RchiOBHm_Chr6g0307871</name>
</gene>
<protein>
    <submittedName>
        <fullName evidence="1">Uncharacterized protein</fullName>
    </submittedName>
</protein>
<organism evidence="1 2">
    <name type="scientific">Rosa chinensis</name>
    <name type="common">China rose</name>
    <dbReference type="NCBI Taxonomy" id="74649"/>
    <lineage>
        <taxon>Eukaryota</taxon>
        <taxon>Viridiplantae</taxon>
        <taxon>Streptophyta</taxon>
        <taxon>Embryophyta</taxon>
        <taxon>Tracheophyta</taxon>
        <taxon>Spermatophyta</taxon>
        <taxon>Magnoliopsida</taxon>
        <taxon>eudicotyledons</taxon>
        <taxon>Gunneridae</taxon>
        <taxon>Pentapetalae</taxon>
        <taxon>rosids</taxon>
        <taxon>fabids</taxon>
        <taxon>Rosales</taxon>
        <taxon>Rosaceae</taxon>
        <taxon>Rosoideae</taxon>
        <taxon>Rosoideae incertae sedis</taxon>
        <taxon>Rosa</taxon>
    </lineage>
</organism>
<dbReference type="Proteomes" id="UP000238479">
    <property type="component" value="Chromosome 6"/>
</dbReference>
<evidence type="ECO:0000313" key="1">
    <source>
        <dbReference type="EMBL" id="PRQ27680.1"/>
    </source>
</evidence>
<proteinExistence type="predicted"/>
<dbReference type="Gramene" id="PRQ27680">
    <property type="protein sequence ID" value="PRQ27680"/>
    <property type="gene ID" value="RchiOBHm_Chr6g0307871"/>
</dbReference>